<keyword evidence="3" id="KW-0813">Transport</keyword>
<dbReference type="InterPro" id="IPR017871">
    <property type="entry name" value="ABC_transporter-like_CS"/>
</dbReference>
<dbReference type="FunFam" id="3.40.50.300:FF:000251">
    <property type="entry name" value="ABC transporter B family member 19"/>
    <property type="match status" value="1"/>
</dbReference>
<feature type="compositionally biased region" description="Acidic residues" evidence="10">
    <location>
        <begin position="660"/>
        <end position="673"/>
    </location>
</feature>
<dbReference type="PROSITE" id="PS00211">
    <property type="entry name" value="ABC_TRANSPORTER_1"/>
    <property type="match status" value="2"/>
</dbReference>
<evidence type="ECO:0000256" key="5">
    <source>
        <dbReference type="ARBA" id="ARBA00022737"/>
    </source>
</evidence>
<feature type="transmembrane region" description="Helical" evidence="11">
    <location>
        <begin position="944"/>
        <end position="963"/>
    </location>
</feature>
<evidence type="ECO:0000256" key="8">
    <source>
        <dbReference type="ARBA" id="ARBA00022989"/>
    </source>
</evidence>
<dbReference type="CDD" id="cd03249">
    <property type="entry name" value="ABC_MTABC3_MDL1_MDL2"/>
    <property type="match status" value="1"/>
</dbReference>
<dbReference type="EMBL" id="KN832880">
    <property type="protein sequence ID" value="KIM98369.1"/>
    <property type="molecule type" value="Genomic_DNA"/>
</dbReference>
<dbReference type="InParanoid" id="A0A0C3H4S9"/>
<dbReference type="InterPro" id="IPR027417">
    <property type="entry name" value="P-loop_NTPase"/>
</dbReference>
<dbReference type="SUPFAM" id="SSF52540">
    <property type="entry name" value="P-loop containing nucleoside triphosphate hydrolases"/>
    <property type="match status" value="2"/>
</dbReference>
<comment type="subcellular location">
    <subcellularLocation>
        <location evidence="1">Membrane</location>
        <topology evidence="1">Multi-pass membrane protein</topology>
    </subcellularLocation>
</comment>
<dbReference type="HOGENOM" id="CLU_000604_17_8_1"/>
<feature type="transmembrane region" description="Helical" evidence="11">
    <location>
        <begin position="102"/>
        <end position="125"/>
    </location>
</feature>
<feature type="transmembrane region" description="Helical" evidence="11">
    <location>
        <begin position="822"/>
        <end position="848"/>
    </location>
</feature>
<dbReference type="SUPFAM" id="SSF90123">
    <property type="entry name" value="ABC transporter transmembrane region"/>
    <property type="match status" value="2"/>
</dbReference>
<feature type="region of interest" description="Disordered" evidence="10">
    <location>
        <begin position="1"/>
        <end position="29"/>
    </location>
</feature>
<evidence type="ECO:0000256" key="9">
    <source>
        <dbReference type="ARBA" id="ARBA00023136"/>
    </source>
</evidence>
<evidence type="ECO:0000313" key="14">
    <source>
        <dbReference type="EMBL" id="KIM98369.1"/>
    </source>
</evidence>
<evidence type="ECO:0000259" key="12">
    <source>
        <dbReference type="PROSITE" id="PS50893"/>
    </source>
</evidence>
<keyword evidence="5" id="KW-0677">Repeat</keyword>
<keyword evidence="7" id="KW-0067">ATP-binding</keyword>
<feature type="transmembrane region" description="Helical" evidence="11">
    <location>
        <begin position="969"/>
        <end position="992"/>
    </location>
</feature>
<keyword evidence="15" id="KW-1185">Reference proteome</keyword>
<dbReference type="CDD" id="cd18577">
    <property type="entry name" value="ABC_6TM_Pgp_ABCB1_D1_like"/>
    <property type="match status" value="1"/>
</dbReference>
<dbReference type="FunFam" id="1.20.1560.10:FF:000102">
    <property type="entry name" value="ABC multidrug transporter Mdr1"/>
    <property type="match status" value="1"/>
</dbReference>
<protein>
    <submittedName>
        <fullName evidence="14">Uncharacterized protein</fullName>
    </submittedName>
</protein>
<dbReference type="Pfam" id="PF00664">
    <property type="entry name" value="ABC_membrane"/>
    <property type="match status" value="2"/>
</dbReference>
<feature type="transmembrane region" description="Helical" evidence="11">
    <location>
        <begin position="854"/>
        <end position="873"/>
    </location>
</feature>
<dbReference type="InterPro" id="IPR039421">
    <property type="entry name" value="Type_1_exporter"/>
</dbReference>
<feature type="transmembrane region" description="Helical" evidence="11">
    <location>
        <begin position="280"/>
        <end position="302"/>
    </location>
</feature>
<organism evidence="14 15">
    <name type="scientific">Oidiodendron maius (strain Zn)</name>
    <dbReference type="NCBI Taxonomy" id="913774"/>
    <lineage>
        <taxon>Eukaryota</taxon>
        <taxon>Fungi</taxon>
        <taxon>Dikarya</taxon>
        <taxon>Ascomycota</taxon>
        <taxon>Pezizomycotina</taxon>
        <taxon>Leotiomycetes</taxon>
        <taxon>Leotiomycetes incertae sedis</taxon>
        <taxon>Myxotrichaceae</taxon>
        <taxon>Oidiodendron</taxon>
    </lineage>
</organism>
<keyword evidence="8 11" id="KW-1133">Transmembrane helix</keyword>
<feature type="transmembrane region" description="Helical" evidence="11">
    <location>
        <begin position="308"/>
        <end position="332"/>
    </location>
</feature>
<dbReference type="Pfam" id="PF00005">
    <property type="entry name" value="ABC_tran"/>
    <property type="match status" value="2"/>
</dbReference>
<dbReference type="GO" id="GO:0005743">
    <property type="term" value="C:mitochondrial inner membrane"/>
    <property type="evidence" value="ECO:0007669"/>
    <property type="project" value="TreeGrafter"/>
</dbReference>
<evidence type="ECO:0000313" key="15">
    <source>
        <dbReference type="Proteomes" id="UP000054321"/>
    </source>
</evidence>
<dbReference type="InterPro" id="IPR003439">
    <property type="entry name" value="ABC_transporter-like_ATP-bd"/>
</dbReference>
<keyword evidence="9 11" id="KW-0472">Membrane</keyword>
<sequence length="1244" mass="135059">MSDSDSQQPPRPGPRLEDREKETLERQIHTPEPQMSRLRLLYTCATTIDLISLAISSIAAVIGGAFQPISFLLLGGLAQSFKDFFMGASLGPELSSLVSRFALFYVYIAIGQFVAVYISTAGFMITGEKITQRLREKYLAAILRQNIAFFDVLGAGEITTRITADTNLIQDALTGKLSLTLYSCANFGTAFIVSFVRSWRMALILLSSIVAIVGSMSICSSFMVKYTQRSLAAYADGSTVAEEAISSIRHVTAFGIQDKLADRYQKHLTKAEGSGLRSRIALAAMMAIMNCVIFWTYGLTFWQGSRFLVIGDIDLGALITILLATLAGAFTFGNIAPNFQAFAAGVAATGKILATVARKSPLDPSFSGGEKLPVVAGTIKLKNVRHVYPSRPDVLTLGGISLLFPAGKTTALVGASGCGKSTIVALIEKFYEPISGEILLDGHDIQSLNLQWLRQQIAIVTQEPTLFSATIFENIRFGLVGTEHENSPPSVVEELVFDAAKKANCFEFISALPEGFHTRVGARGSLLSGGQKQRVAIARAIISNPRILLLDEATSALDAQAERLVQVALDAAAEGRTTITISHRLSTITAAANIVVMSHGSVVEQGTHNELLEKRSTYYELVEKQRMSIERSLAISKAKSTLQGDPDPLTSKEFGKEFDSESNDAEPYNEAEEGERVSEREAGDHQYSLWELIKLVASLNKEETLIMVSGLLWSIVTGAGNPTNAVFYGKTISALSLTPDMYGKLRHDVNFWSLMYLMLGITAFLGWGASGLCFAYCSERLVHRARDRSFRAILHQDISMFDKAEFSAGFLTSSLSTDATNLAGISGVTLGSIFIISTTLIAGVALSVVVGWKLGLVCTATIPIVLACGLVRLKILAELARQSKAAYEASATYACEASAAIKTVASLTLEAHVRGHYHDILETQREKSVVSTLKSSTLYAASQSFNFLCIALAFWYGGHLIIYEHYSMLQFFICYAAVVAGAYSAGAIFSFAPDMSKSRQAAQDIKMLFDRPVSIDSRLESGEKLAEVKGSLELRNVYFRYPNRPERVVLKGISLSVQPGQFIALVGASGCGKSTIISLLERFFDPEEGQILVDAKHISKLNIKNYRSHLALVSQEPTLYHGTIRENIVLGTNEEDISEDKIIKACKDANIYEFIQSLPDGFSTIIGARGGMLSGGQQQRIAIARALLRNPRILLLDEATSALDSESERVVQDALNAAAQGRTTVAVAHRISTVQKADCIYGKK</sequence>
<feature type="transmembrane region" description="Helical" evidence="11">
    <location>
        <begin position="40"/>
        <end position="66"/>
    </location>
</feature>
<dbReference type="InterPro" id="IPR011527">
    <property type="entry name" value="ABC1_TM_dom"/>
</dbReference>
<feature type="domain" description="ABC transmembrane type-1" evidence="13">
    <location>
        <begin position="710"/>
        <end position="997"/>
    </location>
</feature>
<proteinExistence type="inferred from homology"/>
<dbReference type="GO" id="GO:0016887">
    <property type="term" value="F:ATP hydrolysis activity"/>
    <property type="evidence" value="ECO:0007669"/>
    <property type="project" value="InterPro"/>
</dbReference>
<evidence type="ECO:0000259" key="13">
    <source>
        <dbReference type="PROSITE" id="PS50929"/>
    </source>
</evidence>
<feature type="domain" description="ABC transporter" evidence="12">
    <location>
        <begin position="1032"/>
        <end position="1244"/>
    </location>
</feature>
<evidence type="ECO:0000256" key="6">
    <source>
        <dbReference type="ARBA" id="ARBA00022741"/>
    </source>
</evidence>
<dbReference type="Gene3D" id="1.20.1560.10">
    <property type="entry name" value="ABC transporter type 1, transmembrane domain"/>
    <property type="match status" value="3"/>
</dbReference>
<evidence type="ECO:0000256" key="10">
    <source>
        <dbReference type="SAM" id="MobiDB-lite"/>
    </source>
</evidence>
<feature type="domain" description="ABC transmembrane type-1" evidence="13">
    <location>
        <begin position="54"/>
        <end position="344"/>
    </location>
</feature>
<evidence type="ECO:0000256" key="11">
    <source>
        <dbReference type="SAM" id="Phobius"/>
    </source>
</evidence>
<keyword evidence="6" id="KW-0547">Nucleotide-binding</keyword>
<dbReference type="PROSITE" id="PS50929">
    <property type="entry name" value="ABC_TM1F"/>
    <property type="match status" value="2"/>
</dbReference>
<evidence type="ECO:0000256" key="4">
    <source>
        <dbReference type="ARBA" id="ARBA00022692"/>
    </source>
</evidence>
<dbReference type="InterPro" id="IPR003593">
    <property type="entry name" value="AAA+_ATPase"/>
</dbReference>
<feature type="transmembrane region" description="Helical" evidence="11">
    <location>
        <begin position="202"/>
        <end position="224"/>
    </location>
</feature>
<dbReference type="PROSITE" id="PS50893">
    <property type="entry name" value="ABC_TRANSPORTER_2"/>
    <property type="match status" value="2"/>
</dbReference>
<dbReference type="OrthoDB" id="6500128at2759"/>
<dbReference type="Gene3D" id="3.40.50.300">
    <property type="entry name" value="P-loop containing nucleotide triphosphate hydrolases"/>
    <property type="match status" value="2"/>
</dbReference>
<name>A0A0C3H4S9_OIDMZ</name>
<evidence type="ECO:0000256" key="1">
    <source>
        <dbReference type="ARBA" id="ARBA00004141"/>
    </source>
</evidence>
<dbReference type="AlphaFoldDB" id="A0A0C3H4S9"/>
<dbReference type="SMART" id="SM00382">
    <property type="entry name" value="AAA"/>
    <property type="match status" value="2"/>
</dbReference>
<feature type="domain" description="ABC transporter" evidence="12">
    <location>
        <begin position="379"/>
        <end position="624"/>
    </location>
</feature>
<feature type="region of interest" description="Disordered" evidence="10">
    <location>
        <begin position="639"/>
        <end position="680"/>
    </location>
</feature>
<dbReference type="GO" id="GO:0015421">
    <property type="term" value="F:ABC-type oligopeptide transporter activity"/>
    <property type="evidence" value="ECO:0007669"/>
    <property type="project" value="TreeGrafter"/>
</dbReference>
<accession>A0A0C3H4S9</accession>
<dbReference type="PANTHER" id="PTHR43394">
    <property type="entry name" value="ATP-DEPENDENT PERMEASE MDL1, MITOCHONDRIAL"/>
    <property type="match status" value="1"/>
</dbReference>
<feature type="transmembrane region" description="Helical" evidence="11">
    <location>
        <begin position="749"/>
        <end position="777"/>
    </location>
</feature>
<keyword evidence="4 11" id="KW-0812">Transmembrane</keyword>
<feature type="compositionally biased region" description="Basic and acidic residues" evidence="10">
    <location>
        <begin position="14"/>
        <end position="29"/>
    </location>
</feature>
<dbReference type="Proteomes" id="UP000054321">
    <property type="component" value="Unassembled WGS sequence"/>
</dbReference>
<reference evidence="14 15" key="1">
    <citation type="submission" date="2014-04" db="EMBL/GenBank/DDBJ databases">
        <authorList>
            <consortium name="DOE Joint Genome Institute"/>
            <person name="Kuo A."/>
            <person name="Martino E."/>
            <person name="Perotto S."/>
            <person name="Kohler A."/>
            <person name="Nagy L.G."/>
            <person name="Floudas D."/>
            <person name="Copeland A."/>
            <person name="Barry K.W."/>
            <person name="Cichocki N."/>
            <person name="Veneault-Fourrey C."/>
            <person name="LaButti K."/>
            <person name="Lindquist E.A."/>
            <person name="Lipzen A."/>
            <person name="Lundell T."/>
            <person name="Morin E."/>
            <person name="Murat C."/>
            <person name="Sun H."/>
            <person name="Tunlid A."/>
            <person name="Henrissat B."/>
            <person name="Grigoriev I.V."/>
            <person name="Hibbett D.S."/>
            <person name="Martin F."/>
            <person name="Nordberg H.P."/>
            <person name="Cantor M.N."/>
            <person name="Hua S.X."/>
        </authorList>
    </citation>
    <scope>NUCLEOTIDE SEQUENCE [LARGE SCALE GENOMIC DNA]</scope>
    <source>
        <strain evidence="14 15">Zn</strain>
    </source>
</reference>
<comment type="similarity">
    <text evidence="2">Belongs to the ABC transporter superfamily. ABCB family. Multidrug resistance exporter (TC 3.A.1.201) subfamily.</text>
</comment>
<dbReference type="CDD" id="cd18578">
    <property type="entry name" value="ABC_6TM_Pgp_ABCB1_D2_like"/>
    <property type="match status" value="1"/>
</dbReference>
<dbReference type="PANTHER" id="PTHR43394:SF11">
    <property type="entry name" value="ATP-BINDING CASSETTE TRANSPORTER"/>
    <property type="match status" value="1"/>
</dbReference>
<dbReference type="GO" id="GO:0005524">
    <property type="term" value="F:ATP binding"/>
    <property type="evidence" value="ECO:0007669"/>
    <property type="project" value="UniProtKB-KW"/>
</dbReference>
<evidence type="ECO:0000256" key="3">
    <source>
        <dbReference type="ARBA" id="ARBA00022448"/>
    </source>
</evidence>
<dbReference type="InterPro" id="IPR036640">
    <property type="entry name" value="ABC1_TM_sf"/>
</dbReference>
<evidence type="ECO:0000256" key="7">
    <source>
        <dbReference type="ARBA" id="ARBA00022840"/>
    </source>
</evidence>
<reference evidence="15" key="2">
    <citation type="submission" date="2015-01" db="EMBL/GenBank/DDBJ databases">
        <title>Evolutionary Origins and Diversification of the Mycorrhizal Mutualists.</title>
        <authorList>
            <consortium name="DOE Joint Genome Institute"/>
            <consortium name="Mycorrhizal Genomics Consortium"/>
            <person name="Kohler A."/>
            <person name="Kuo A."/>
            <person name="Nagy L.G."/>
            <person name="Floudas D."/>
            <person name="Copeland A."/>
            <person name="Barry K.W."/>
            <person name="Cichocki N."/>
            <person name="Veneault-Fourrey C."/>
            <person name="LaButti K."/>
            <person name="Lindquist E.A."/>
            <person name="Lipzen A."/>
            <person name="Lundell T."/>
            <person name="Morin E."/>
            <person name="Murat C."/>
            <person name="Riley R."/>
            <person name="Ohm R."/>
            <person name="Sun H."/>
            <person name="Tunlid A."/>
            <person name="Henrissat B."/>
            <person name="Grigoriev I.V."/>
            <person name="Hibbett D.S."/>
            <person name="Martin F."/>
        </authorList>
    </citation>
    <scope>NUCLEOTIDE SEQUENCE [LARGE SCALE GENOMIC DNA]</scope>
    <source>
        <strain evidence="15">Zn</strain>
    </source>
</reference>
<dbReference type="FunFam" id="3.40.50.300:FF:000913">
    <property type="entry name" value="ABC multidrug transporter SitT"/>
    <property type="match status" value="1"/>
</dbReference>
<evidence type="ECO:0000256" key="2">
    <source>
        <dbReference type="ARBA" id="ARBA00007577"/>
    </source>
</evidence>
<dbReference type="STRING" id="913774.A0A0C3H4S9"/>
<gene>
    <name evidence="14" type="ORF">OIDMADRAFT_43384</name>
</gene>
<dbReference type="GO" id="GO:0090374">
    <property type="term" value="P:oligopeptide export from mitochondrion"/>
    <property type="evidence" value="ECO:0007669"/>
    <property type="project" value="TreeGrafter"/>
</dbReference>